<dbReference type="KEGG" id="dtl:H8F01_08755"/>
<dbReference type="InterPro" id="IPR035901">
    <property type="entry name" value="GIY-YIG_endonuc_sf"/>
</dbReference>
<dbReference type="Gene3D" id="3.40.1440.10">
    <property type="entry name" value="GIY-YIG endonuclease"/>
    <property type="match status" value="1"/>
</dbReference>
<evidence type="ECO:0000313" key="3">
    <source>
        <dbReference type="EMBL" id="QNK03178.1"/>
    </source>
</evidence>
<keyword evidence="4" id="KW-1185">Reference proteome</keyword>
<evidence type="ECO:0000313" key="4">
    <source>
        <dbReference type="Proteomes" id="UP000515873"/>
    </source>
</evidence>
<proteinExistence type="predicted"/>
<feature type="region of interest" description="Disordered" evidence="1">
    <location>
        <begin position="181"/>
        <end position="201"/>
    </location>
</feature>
<dbReference type="PROSITE" id="PS50164">
    <property type="entry name" value="GIY_YIG"/>
    <property type="match status" value="1"/>
</dbReference>
<accession>A0A7G8Q8S0</accession>
<organism evidence="3 4">
    <name type="scientific">Dyella telluris</name>
    <dbReference type="NCBI Taxonomy" id="2763498"/>
    <lineage>
        <taxon>Bacteria</taxon>
        <taxon>Pseudomonadati</taxon>
        <taxon>Pseudomonadota</taxon>
        <taxon>Gammaproteobacteria</taxon>
        <taxon>Lysobacterales</taxon>
        <taxon>Rhodanobacteraceae</taxon>
        <taxon>Dyella</taxon>
    </lineage>
</organism>
<dbReference type="REBASE" id="441747">
    <property type="entry name" value="R2.DspG9ORF8750P"/>
</dbReference>
<feature type="domain" description="GIY-YIG" evidence="2">
    <location>
        <begin position="16"/>
        <end position="97"/>
    </location>
</feature>
<evidence type="ECO:0000259" key="2">
    <source>
        <dbReference type="PROSITE" id="PS50164"/>
    </source>
</evidence>
<dbReference type="InterPro" id="IPR000305">
    <property type="entry name" value="GIY-YIG_endonuc"/>
</dbReference>
<dbReference type="CDD" id="cd00719">
    <property type="entry name" value="GIY-YIG_SF"/>
    <property type="match status" value="1"/>
</dbReference>
<dbReference type="AlphaFoldDB" id="A0A7G8Q8S0"/>
<dbReference type="SUPFAM" id="SSF82771">
    <property type="entry name" value="GIY-YIG endonuclease"/>
    <property type="match status" value="1"/>
</dbReference>
<dbReference type="Pfam" id="PF01541">
    <property type="entry name" value="GIY-YIG"/>
    <property type="match status" value="1"/>
</dbReference>
<evidence type="ECO:0000256" key="1">
    <source>
        <dbReference type="SAM" id="MobiDB-lite"/>
    </source>
</evidence>
<reference evidence="3 4" key="1">
    <citation type="submission" date="2020-08" db="EMBL/GenBank/DDBJ databases">
        <title>Dyella sp. G9 isolated from forest soil.</title>
        <authorList>
            <person name="Fu J."/>
            <person name="Qiu L."/>
        </authorList>
    </citation>
    <scope>NUCLEOTIDE SEQUENCE [LARGE SCALE GENOMIC DNA]</scope>
    <source>
        <strain evidence="3 4">G9</strain>
    </source>
</reference>
<sequence length="201" mass="22951">MKDLAFRKQAVKRLTPEIGVYVLCDLDNVPIYVGQSKDGIRKRVARHLTSARSDIIANRQIDVWEIAYVWAYPVDSVDMIDWLEAQLFQAFNPQSQLMNGAVPPAHEYGAAPRPKQVIPVMSDMEIRERKDATQRLPRQAGHYAQIVGHFLAVKNSSHIAQAMDAHFDRLQKYHKELLGLAEDQPGEAKRRRSTRRLPVSK</sequence>
<name>A0A7G8Q8S0_9GAMM</name>
<protein>
    <submittedName>
        <fullName evidence="3">GIY-YIG nuclease family protein</fullName>
    </submittedName>
</protein>
<gene>
    <name evidence="3" type="ORF">H8F01_08755</name>
</gene>
<dbReference type="RefSeq" id="WP_187058648.1">
    <property type="nucleotide sequence ID" value="NZ_CP060412.1"/>
</dbReference>
<dbReference type="Proteomes" id="UP000515873">
    <property type="component" value="Chromosome"/>
</dbReference>
<dbReference type="EMBL" id="CP060412">
    <property type="protein sequence ID" value="QNK03178.1"/>
    <property type="molecule type" value="Genomic_DNA"/>
</dbReference>